<dbReference type="EMBL" id="CP006933">
    <property type="protein sequence ID" value="AIS31400.1"/>
    <property type="molecule type" value="Genomic_DNA"/>
</dbReference>
<feature type="domain" description="Transposase IS4-like" evidence="1">
    <location>
        <begin position="157"/>
        <end position="322"/>
    </location>
</feature>
<dbReference type="EMBL" id="LN734822">
    <property type="protein sequence ID" value="CEL25474.1"/>
    <property type="molecule type" value="Genomic_DNA"/>
</dbReference>
<dbReference type="PATRIC" id="fig|2162.10.peg.1684"/>
<dbReference type="KEGG" id="mfi:DSM1535_0997"/>
<dbReference type="KEGG" id="mfi:DSM1535_1992"/>
<dbReference type="EMBL" id="LN515531">
    <property type="protein sequence ID" value="CEA14531.1"/>
    <property type="molecule type" value="Genomic_DNA"/>
</dbReference>
<dbReference type="EMBL" id="CP006933">
    <property type="protein sequence ID" value="AIS31847.1"/>
    <property type="molecule type" value="Genomic_DNA"/>
</dbReference>
<dbReference type="KEGG" id="mfc:BRM9_1031"/>
<dbReference type="KEGG" id="mfc:BRM9_1019"/>
<evidence type="ECO:0000313" key="14">
    <source>
        <dbReference type="EMBL" id="CEL25474.1"/>
    </source>
</evidence>
<dbReference type="GO" id="GO:0004803">
    <property type="term" value="F:transposase activity"/>
    <property type="evidence" value="ECO:0007669"/>
    <property type="project" value="InterPro"/>
</dbReference>
<evidence type="ECO:0000313" key="2">
    <source>
        <dbReference type="EMBL" id="AIS31400.1"/>
    </source>
</evidence>
<protein>
    <submittedName>
        <fullName evidence="2">Transposase</fullName>
    </submittedName>
</protein>
<evidence type="ECO:0000313" key="3">
    <source>
        <dbReference type="EMBL" id="AIS31835.1"/>
    </source>
</evidence>
<dbReference type="EMBL" id="CP006933">
    <property type="protein sequence ID" value="AIS32104.1"/>
    <property type="molecule type" value="Genomic_DNA"/>
</dbReference>
<dbReference type="EMBL" id="LN515531">
    <property type="protein sequence ID" value="CEA13625.1"/>
    <property type="molecule type" value="Genomic_DNA"/>
</dbReference>
<proteinExistence type="predicted"/>
<dbReference type="Pfam" id="PF01609">
    <property type="entry name" value="DDE_Tnp_1"/>
    <property type="match status" value="1"/>
</dbReference>
<reference evidence="11" key="2">
    <citation type="submission" date="2014-08" db="EMBL/GenBank/DDBJ databases">
        <authorList>
            <person name="Wibberg D."/>
        </authorList>
    </citation>
    <scope>NUCLEOTIDE SEQUENCE</scope>
</reference>
<evidence type="ECO:0000313" key="6">
    <source>
        <dbReference type="EMBL" id="AIS32370.1"/>
    </source>
</evidence>
<evidence type="ECO:0000313" key="13">
    <source>
        <dbReference type="EMBL" id="CEL25251.1"/>
    </source>
</evidence>
<dbReference type="EMBL" id="LN734822">
    <property type="protein sequence ID" value="CEL24398.1"/>
    <property type="molecule type" value="Genomic_DNA"/>
</dbReference>
<name>A0A090JY84_METFO</name>
<dbReference type="GO" id="GO:0006313">
    <property type="term" value="P:DNA transposition"/>
    <property type="evidence" value="ECO:0007669"/>
    <property type="project" value="InterPro"/>
</dbReference>
<dbReference type="KEGG" id="mfi:DSM1535_0772"/>
<evidence type="ECO:0000313" key="12">
    <source>
        <dbReference type="EMBL" id="CEL24398.1"/>
    </source>
</evidence>
<sequence length="330" mass="39273">MIKGNNIIMIRKIYYSPVHIGVSKQLNLSDFGFKNSNIQCLKRFLNKNSKFKENKLVEFIERTYYYVKIAINKYSNAFSNHLYSQHTLFTILAMKIYTKSTYREITDVIDVSDVIKRYLRIKKVPHFTTIQKFFKRLPSEQIREINQLILLLNDIKADIIALDGSGFTNDYADKYYAKIRQKERKSYIKNHLTIDVKTRLILYYQTSRGPKYDTQFAKPALRQIKKYKPDYIVADKAYDTEPIRKCINEEIKAFDQIPLKNRAKKGQYRLKSPTIFRHKIYKKRNNIESIFSTIKRKFNGTNHSRSTQLSNKETKLKNTIYNIYRTTQIN</sequence>
<evidence type="ECO:0000313" key="5">
    <source>
        <dbReference type="EMBL" id="AIS32104.1"/>
    </source>
</evidence>
<keyword evidence="17" id="KW-1185">Reference proteome</keyword>
<dbReference type="KEGG" id="mfc:BRM9_1556"/>
<evidence type="ECO:0000313" key="16">
    <source>
        <dbReference type="EMBL" id="CEL26034.1"/>
    </source>
</evidence>
<gene>
    <name evidence="2" type="ORF">BRM9_0577</name>
    <name evidence="3" type="ORF">BRM9_1019</name>
    <name evidence="4" type="ORF">BRM9_1031</name>
    <name evidence="5" type="ORF">BRM9_1289</name>
    <name evidence="6" type="ORF">BRM9_1556</name>
    <name evidence="7" type="ORF">DSM1535_0772</name>
    <name evidence="8" type="ORF">DSM1535_0997</name>
    <name evidence="9" type="ORF">DSM1535_1289</name>
    <name evidence="10" type="ORF">DSM1535_1992</name>
    <name evidence="11" type="ORF">DSM1535_2211</name>
    <name evidence="12" type="ORF">MB9_0755</name>
    <name evidence="13" type="ORF">MB9_1616</name>
    <name evidence="14" type="ORF">MB9_1846</name>
    <name evidence="15" type="ORF">MB9_2197</name>
    <name evidence="16" type="ORF">MB9_2424</name>
</gene>
<dbReference type="InterPro" id="IPR002559">
    <property type="entry name" value="Transposase_11"/>
</dbReference>
<dbReference type="EMBL" id="LN734822">
    <property type="protein sequence ID" value="CEL25251.1"/>
    <property type="molecule type" value="Genomic_DNA"/>
</dbReference>
<accession>A0A090JY84</accession>
<dbReference type="KEGG" id="mfi:DSM1535_2211"/>
<evidence type="ECO:0000313" key="9">
    <source>
        <dbReference type="EMBL" id="CEA13625.1"/>
    </source>
</evidence>
<dbReference type="EMBL" id="LN515531">
    <property type="protein sequence ID" value="CEA14316.1"/>
    <property type="molecule type" value="Genomic_DNA"/>
</dbReference>
<dbReference type="EMBL" id="CP006933">
    <property type="protein sequence ID" value="AIS32370.1"/>
    <property type="molecule type" value="Genomic_DNA"/>
</dbReference>
<reference evidence="12" key="3">
    <citation type="submission" date="2014-09" db="EMBL/GenBank/DDBJ databases">
        <authorList>
            <person name="Bishop-Lilly K.A."/>
            <person name="Broomall S.M."/>
            <person name="Chain P.S."/>
            <person name="Chertkov O."/>
            <person name="Coyne S.R."/>
            <person name="Daligault H.E."/>
            <person name="Davenport K.W."/>
            <person name="Erkkila T."/>
            <person name="Frey K.G."/>
            <person name="Gibbons H.S."/>
            <person name="Gu W."/>
            <person name="Jaissle J."/>
            <person name="Johnson S.L."/>
            <person name="Koroleva G.I."/>
            <person name="Ladner J.T."/>
            <person name="Lo C.-C."/>
            <person name="Minogue T.D."/>
            <person name="Munk C."/>
            <person name="Palacios G.F."/>
            <person name="Redden C.L."/>
            <person name="Rosenzweig C.N."/>
            <person name="Scholz M.B."/>
            <person name="Teshima H."/>
            <person name="Xu Y."/>
        </authorList>
    </citation>
    <scope>NUCLEOTIDE SEQUENCE</scope>
    <source>
        <strain evidence="12">Mb9</strain>
    </source>
</reference>
<dbReference type="Proteomes" id="UP000029661">
    <property type="component" value="Chromosome"/>
</dbReference>
<evidence type="ECO:0000313" key="17">
    <source>
        <dbReference type="Proteomes" id="UP000062768"/>
    </source>
</evidence>
<dbReference type="EMBL" id="CP006933">
    <property type="protein sequence ID" value="AIS31835.1"/>
    <property type="molecule type" value="Genomic_DNA"/>
</dbReference>
<evidence type="ECO:0000313" key="4">
    <source>
        <dbReference type="EMBL" id="AIS31847.1"/>
    </source>
</evidence>
<evidence type="ECO:0000259" key="1">
    <source>
        <dbReference type="Pfam" id="PF01609"/>
    </source>
</evidence>
<evidence type="ECO:0000313" key="11">
    <source>
        <dbReference type="EMBL" id="CEA14531.1"/>
    </source>
</evidence>
<dbReference type="Proteomes" id="UP000062768">
    <property type="component" value="Chromosome I"/>
</dbReference>
<dbReference type="KEGG" id="mfc:BRM9_0577"/>
<dbReference type="STRING" id="2162.BRM9_0577"/>
<evidence type="ECO:0000313" key="7">
    <source>
        <dbReference type="EMBL" id="CEA13126.1"/>
    </source>
</evidence>
<organism evidence="11">
    <name type="scientific">Methanobacterium formicicum</name>
    <dbReference type="NCBI Taxonomy" id="2162"/>
    <lineage>
        <taxon>Archaea</taxon>
        <taxon>Methanobacteriati</taxon>
        <taxon>Methanobacteriota</taxon>
        <taxon>Methanomada group</taxon>
        <taxon>Methanobacteria</taxon>
        <taxon>Methanobacteriales</taxon>
        <taxon>Methanobacteriaceae</taxon>
        <taxon>Methanobacterium</taxon>
    </lineage>
</organism>
<evidence type="ECO:0000313" key="8">
    <source>
        <dbReference type="EMBL" id="CEA13342.1"/>
    </source>
</evidence>
<evidence type="ECO:0000313" key="10">
    <source>
        <dbReference type="EMBL" id="CEA14316.1"/>
    </source>
</evidence>
<reference evidence="2" key="1">
    <citation type="submission" date="2013-12" db="EMBL/GenBank/DDBJ databases">
        <title>The complete genome sequence of Methanobacterium sp. BRM9.</title>
        <authorList>
            <consortium name="Pastoral Greenhouse Gas Research Consortium"/>
            <person name="Kelly W.J."/>
            <person name="Leahy S.C."/>
            <person name="Perry R."/>
            <person name="Li D."/>
            <person name="Altermann E."/>
            <person name="Lambie S.C."/>
            <person name="Attwood G.T."/>
        </authorList>
    </citation>
    <scope>NUCLEOTIDE SEQUENCE [LARGE SCALE GENOMIC DNA]</scope>
    <source>
        <strain evidence="2">BRM9</strain>
    </source>
</reference>
<evidence type="ECO:0000313" key="15">
    <source>
        <dbReference type="EMBL" id="CEL25812.1"/>
    </source>
</evidence>
<dbReference type="EMBL" id="LN515531">
    <property type="protein sequence ID" value="CEA13126.1"/>
    <property type="molecule type" value="Genomic_DNA"/>
</dbReference>
<dbReference type="EMBL" id="LN515531">
    <property type="protein sequence ID" value="CEA13342.1"/>
    <property type="molecule type" value="Genomic_DNA"/>
</dbReference>
<dbReference type="GO" id="GO:0003677">
    <property type="term" value="F:DNA binding"/>
    <property type="evidence" value="ECO:0007669"/>
    <property type="project" value="InterPro"/>
</dbReference>
<dbReference type="KEGG" id="mfc:BRM9_1289"/>
<dbReference type="KEGG" id="mfi:DSM1535_1289"/>
<dbReference type="EMBL" id="LN734822">
    <property type="protein sequence ID" value="CEL26034.1"/>
    <property type="molecule type" value="Genomic_DNA"/>
</dbReference>
<dbReference type="AlphaFoldDB" id="A0A090JY84"/>
<dbReference type="EMBL" id="LN734822">
    <property type="protein sequence ID" value="CEL25812.1"/>
    <property type="molecule type" value="Genomic_DNA"/>
</dbReference>